<dbReference type="EC" id="3.5.1.4" evidence="2"/>
<dbReference type="KEGG" id="vbh:CMV30_14395"/>
<reference evidence="2 3" key="1">
    <citation type="submission" date="2017-09" db="EMBL/GenBank/DDBJ databases">
        <title>Complete genome sequence of Verrucomicrobial strain HZ-65, isolated from freshwater.</title>
        <authorList>
            <person name="Choi A."/>
        </authorList>
    </citation>
    <scope>NUCLEOTIDE SEQUENCE [LARGE SCALE GENOMIC DNA]</scope>
    <source>
        <strain evidence="2 3">HZ-65</strain>
    </source>
</reference>
<dbReference type="Proteomes" id="UP000217265">
    <property type="component" value="Chromosome"/>
</dbReference>
<dbReference type="GO" id="GO:0004040">
    <property type="term" value="F:amidase activity"/>
    <property type="evidence" value="ECO:0007669"/>
    <property type="project" value="UniProtKB-EC"/>
</dbReference>
<dbReference type="RefSeq" id="WP_096056684.1">
    <property type="nucleotide sequence ID" value="NZ_CP023344.1"/>
</dbReference>
<sequence>MTFVPHTATALEISAAIRARQTTARAVTEALLTRITDTHARINAFTTVTAERALAEAAAVDEALSSGIPAGPLTGVPYAVKNLFDLEGVVTVAGSKINRSHPPATSDATAITRLKAAGAICLGALNMGEYAYDFVTENVHDGPTRNPHDLARSAGGSSGGSGAAVAAGLVPISLGTDTNGSIRVPSSFCGLFGLKPTYGRLGRGGSFPFVHSIDHIGPFARSVADLAASYDAMQGFDPRDAACTTRAPDFASPALDSPSPPVRIATLGGYFEKSASPQALAAVATIASALGATARTELPDPALARAAGYTISACEGGQLHLERLRTRAADFDPNMRDRLAAGAMLPAAWYTHAQRFRAWWRDQVRAVFQNVDVLLAPATPVSATFLGQQMMTLDGVEMSVRPNLGLFTQPISLAGLPVVAVPIHRPGEMPIAVQLIGAPWAEATLLRVARQLEKSGVCTARVAAL</sequence>
<keyword evidence="2" id="KW-0378">Hydrolase</keyword>
<dbReference type="EMBL" id="CP023344">
    <property type="protein sequence ID" value="ATC65053.1"/>
    <property type="molecule type" value="Genomic_DNA"/>
</dbReference>
<dbReference type="Pfam" id="PF01425">
    <property type="entry name" value="Amidase"/>
    <property type="match status" value="1"/>
</dbReference>
<keyword evidence="3" id="KW-1185">Reference proteome</keyword>
<proteinExistence type="predicted"/>
<dbReference type="SUPFAM" id="SSF75304">
    <property type="entry name" value="Amidase signature (AS) enzymes"/>
    <property type="match status" value="1"/>
</dbReference>
<keyword evidence="2" id="KW-0808">Transferase</keyword>
<organism evidence="2 3">
    <name type="scientific">Nibricoccus aquaticus</name>
    <dbReference type="NCBI Taxonomy" id="2576891"/>
    <lineage>
        <taxon>Bacteria</taxon>
        <taxon>Pseudomonadati</taxon>
        <taxon>Verrucomicrobiota</taxon>
        <taxon>Opitutia</taxon>
        <taxon>Opitutales</taxon>
        <taxon>Opitutaceae</taxon>
        <taxon>Nibricoccus</taxon>
    </lineage>
</organism>
<dbReference type="PANTHER" id="PTHR11895:SF172">
    <property type="entry name" value="GLUTAMYL-TRNA(GLN) AMIDOTRANSFERASE"/>
    <property type="match status" value="1"/>
</dbReference>
<dbReference type="OrthoDB" id="9811471at2"/>
<dbReference type="InterPro" id="IPR036928">
    <property type="entry name" value="AS_sf"/>
</dbReference>
<dbReference type="PANTHER" id="PTHR11895">
    <property type="entry name" value="TRANSAMIDASE"/>
    <property type="match status" value="1"/>
</dbReference>
<dbReference type="AlphaFoldDB" id="A0A290Q9D0"/>
<evidence type="ECO:0000313" key="3">
    <source>
        <dbReference type="Proteomes" id="UP000217265"/>
    </source>
</evidence>
<dbReference type="InterPro" id="IPR014087">
    <property type="entry name" value="Carboxybiuret_hydro_AtzE"/>
</dbReference>
<dbReference type="InterPro" id="IPR023631">
    <property type="entry name" value="Amidase_dom"/>
</dbReference>
<dbReference type="InterPro" id="IPR000120">
    <property type="entry name" value="Amidase"/>
</dbReference>
<evidence type="ECO:0000259" key="1">
    <source>
        <dbReference type="Pfam" id="PF01425"/>
    </source>
</evidence>
<name>A0A290Q9D0_9BACT</name>
<protein>
    <submittedName>
        <fullName evidence="2">Asp-tRNA(Asn)/Glu-tRNA(Gln) amidotransferase GatCAB subunit A</fullName>
        <ecNumber evidence="2">3.5.1.4</ecNumber>
    </submittedName>
</protein>
<dbReference type="NCBIfam" id="NF006631">
    <property type="entry name" value="PRK09201.1"/>
    <property type="match status" value="1"/>
</dbReference>
<gene>
    <name evidence="2" type="ORF">CMV30_14395</name>
</gene>
<dbReference type="Gene3D" id="3.90.1300.10">
    <property type="entry name" value="Amidase signature (AS) domain"/>
    <property type="match status" value="1"/>
</dbReference>
<feature type="domain" description="Amidase" evidence="1">
    <location>
        <begin position="27"/>
        <end position="446"/>
    </location>
</feature>
<evidence type="ECO:0000313" key="2">
    <source>
        <dbReference type="EMBL" id="ATC65053.1"/>
    </source>
</evidence>
<dbReference type="GO" id="GO:0016740">
    <property type="term" value="F:transferase activity"/>
    <property type="evidence" value="ECO:0007669"/>
    <property type="project" value="UniProtKB-KW"/>
</dbReference>
<accession>A0A290Q9D0</accession>
<dbReference type="NCBIfam" id="TIGR02715">
    <property type="entry name" value="amido_AtzE"/>
    <property type="match status" value="1"/>
</dbReference>